<evidence type="ECO:0000313" key="2">
    <source>
        <dbReference type="EMBL" id="NDL59042.1"/>
    </source>
</evidence>
<organism evidence="2 3">
    <name type="scientific">Phytoactinopolyspora mesophila</name>
    <dbReference type="NCBI Taxonomy" id="2650750"/>
    <lineage>
        <taxon>Bacteria</taxon>
        <taxon>Bacillati</taxon>
        <taxon>Actinomycetota</taxon>
        <taxon>Actinomycetes</taxon>
        <taxon>Jiangellales</taxon>
        <taxon>Jiangellaceae</taxon>
        <taxon>Phytoactinopolyspora</taxon>
    </lineage>
</organism>
<dbReference type="PANTHER" id="PTHR43649">
    <property type="entry name" value="ARABINOSE-BINDING PROTEIN-RELATED"/>
    <property type="match status" value="1"/>
</dbReference>
<protein>
    <submittedName>
        <fullName evidence="2">Extracellular solute-binding protein</fullName>
    </submittedName>
</protein>
<dbReference type="PROSITE" id="PS51257">
    <property type="entry name" value="PROKAR_LIPOPROTEIN"/>
    <property type="match status" value="1"/>
</dbReference>
<keyword evidence="1" id="KW-0732">Signal</keyword>
<dbReference type="PANTHER" id="PTHR43649:SF30">
    <property type="entry name" value="ABC TRANSPORTER SUBSTRATE-BINDING PROTEIN"/>
    <property type="match status" value="1"/>
</dbReference>
<dbReference type="SUPFAM" id="SSF53850">
    <property type="entry name" value="Periplasmic binding protein-like II"/>
    <property type="match status" value="1"/>
</dbReference>
<accession>A0A7K3M7W4</accession>
<name>A0A7K3M7W4_9ACTN</name>
<dbReference type="Proteomes" id="UP000460435">
    <property type="component" value="Unassembled WGS sequence"/>
</dbReference>
<dbReference type="EMBL" id="WLZY01000006">
    <property type="protein sequence ID" value="NDL59042.1"/>
    <property type="molecule type" value="Genomic_DNA"/>
</dbReference>
<dbReference type="AlphaFoldDB" id="A0A7K3M7W4"/>
<dbReference type="Gene3D" id="3.40.190.10">
    <property type="entry name" value="Periplasmic binding protein-like II"/>
    <property type="match status" value="2"/>
</dbReference>
<reference evidence="2 3" key="1">
    <citation type="submission" date="2019-11" db="EMBL/GenBank/DDBJ databases">
        <authorList>
            <person name="Li X.-J."/>
            <person name="Feng X.-M."/>
        </authorList>
    </citation>
    <scope>NUCLEOTIDE SEQUENCE [LARGE SCALE GENOMIC DNA]</scope>
    <source>
        <strain evidence="2 3">XMNu-373</strain>
    </source>
</reference>
<evidence type="ECO:0000313" key="3">
    <source>
        <dbReference type="Proteomes" id="UP000460435"/>
    </source>
</evidence>
<comment type="caution">
    <text evidence="2">The sequence shown here is derived from an EMBL/GenBank/DDBJ whole genome shotgun (WGS) entry which is preliminary data.</text>
</comment>
<dbReference type="InterPro" id="IPR050490">
    <property type="entry name" value="Bact_solute-bd_prot1"/>
</dbReference>
<gene>
    <name evidence="2" type="ORF">F7O44_18405</name>
</gene>
<dbReference type="Pfam" id="PF13416">
    <property type="entry name" value="SBP_bac_8"/>
    <property type="match status" value="1"/>
</dbReference>
<feature type="chain" id="PRO_5038864870" evidence="1">
    <location>
        <begin position="21"/>
        <end position="439"/>
    </location>
</feature>
<keyword evidence="3" id="KW-1185">Reference proteome</keyword>
<dbReference type="InterPro" id="IPR006059">
    <property type="entry name" value="SBP"/>
</dbReference>
<dbReference type="CDD" id="cd14748">
    <property type="entry name" value="PBP2_UgpB"/>
    <property type="match status" value="1"/>
</dbReference>
<dbReference type="RefSeq" id="WP_162451734.1">
    <property type="nucleotide sequence ID" value="NZ_WLZY01000006.1"/>
</dbReference>
<proteinExistence type="predicted"/>
<evidence type="ECO:0000256" key="1">
    <source>
        <dbReference type="SAM" id="SignalP"/>
    </source>
</evidence>
<sequence>MRTRPASAVAAISALALLIAACGSDDGESALEEATADNPIEITMYYPIAVGGPLQDVVDGLIDDFESENPEISVQAVYSGNYDETIVAVQTAVDGGDAPVTSVLLSSDMFQLIDDDMIVPFDDVVSTDEERAWLDSFYDAFMANSRDPEGRTWGIPFQRSTIVQYWNKDLFEEAGLDPDHAPQTWDEMIEIAEQVQAETDARWGVQMPSSGFPYWLFQAFTTQNDVEIVSADGTEVYLDQPQVIEALEFWLSLSQDHGVHPPGIVDWGTTPEDFLQEQVAMIWTTTGNLTNVRDNASFDFGVDMLPEGVRRGSPTGGGNFFLFADASEAEQIAAMRLIRFLTQPEQAAEWGIATGYVAPLPEAWETEAMQEYVADFPEAAVARDQLEYAVRELTTYARGQIYEIVTDALQGAIVGDTTAEEAMRHAQEQADNVLGPYQN</sequence>
<feature type="signal peptide" evidence="1">
    <location>
        <begin position="1"/>
        <end position="20"/>
    </location>
</feature>